<dbReference type="InterPro" id="IPR018673">
    <property type="entry name" value="DUF2141"/>
</dbReference>
<name>A0ABR6W0Y2_9BACT</name>
<evidence type="ECO:0008006" key="4">
    <source>
        <dbReference type="Google" id="ProtNLM"/>
    </source>
</evidence>
<proteinExistence type="predicted"/>
<evidence type="ECO:0000313" key="2">
    <source>
        <dbReference type="EMBL" id="MBC3790200.1"/>
    </source>
</evidence>
<protein>
    <recommendedName>
        <fullName evidence="4">DUF2141 domain-containing protein</fullName>
    </recommendedName>
</protein>
<comment type="caution">
    <text evidence="2">The sequence shown here is derived from an EMBL/GenBank/DDBJ whole genome shotgun (WGS) entry which is preliminary data.</text>
</comment>
<organism evidence="2 3">
    <name type="scientific">Spirosoma utsteinense</name>
    <dbReference type="NCBI Taxonomy" id="2585773"/>
    <lineage>
        <taxon>Bacteria</taxon>
        <taxon>Pseudomonadati</taxon>
        <taxon>Bacteroidota</taxon>
        <taxon>Cytophagia</taxon>
        <taxon>Cytophagales</taxon>
        <taxon>Cytophagaceae</taxon>
        <taxon>Spirosoma</taxon>
    </lineage>
</organism>
<feature type="chain" id="PRO_5045440212" description="DUF2141 domain-containing protein" evidence="1">
    <location>
        <begin position="26"/>
        <end position="157"/>
    </location>
</feature>
<dbReference type="Pfam" id="PF09912">
    <property type="entry name" value="DUF2141"/>
    <property type="match status" value="1"/>
</dbReference>
<reference evidence="2 3" key="1">
    <citation type="submission" date="2019-06" db="EMBL/GenBank/DDBJ databases">
        <title>Spirosoma utsteinense sp. nov. isolated from Antarctic ice-free soils.</title>
        <authorList>
            <person name="Tahon G."/>
        </authorList>
    </citation>
    <scope>NUCLEOTIDE SEQUENCE [LARGE SCALE GENOMIC DNA]</scope>
    <source>
        <strain evidence="2 3">LMG 31447</strain>
    </source>
</reference>
<sequence>MKNFLVTLAIGATLFMTVNTRPCLAQTAVASTTVAAAGPTYTLTVVIQNVSKRTGKIRLGLANNAASFDGESFRTQIVDVSASGDLVVTFDSLVAGRYAVRLYQDLNGNEKIDFNGPMPAEPFGFSNVTMLMGPPNFGQCAFDLAENKRIPVSLIEM</sequence>
<gene>
    <name evidence="2" type="ORF">FH603_685</name>
</gene>
<feature type="signal peptide" evidence="1">
    <location>
        <begin position="1"/>
        <end position="25"/>
    </location>
</feature>
<dbReference type="EMBL" id="VFIA01000003">
    <property type="protein sequence ID" value="MBC3790200.1"/>
    <property type="molecule type" value="Genomic_DNA"/>
</dbReference>
<evidence type="ECO:0000256" key="1">
    <source>
        <dbReference type="SAM" id="SignalP"/>
    </source>
</evidence>
<dbReference type="Proteomes" id="UP000700732">
    <property type="component" value="Unassembled WGS sequence"/>
</dbReference>
<dbReference type="RefSeq" id="WP_186736038.1">
    <property type="nucleotide sequence ID" value="NZ_VFIA01000003.1"/>
</dbReference>
<evidence type="ECO:0000313" key="3">
    <source>
        <dbReference type="Proteomes" id="UP000700732"/>
    </source>
</evidence>
<keyword evidence="1" id="KW-0732">Signal</keyword>
<keyword evidence="3" id="KW-1185">Reference proteome</keyword>
<accession>A0ABR6W0Y2</accession>